<comment type="caution">
    <text evidence="1">The sequence shown here is derived from an EMBL/GenBank/DDBJ whole genome shotgun (WGS) entry which is preliminary data.</text>
</comment>
<sequence length="65" mass="7029">MQPISPVELFKNAPKQGVLYSAYTGDDNSTTESYLHQKVPYGVENSAILSTCNSLSQPGYTTSAK</sequence>
<keyword evidence="2" id="KW-1185">Reference proteome</keyword>
<proteinExistence type="predicted"/>
<organism evidence="1 2">
    <name type="scientific">Paramuricea clavata</name>
    <name type="common">Red gorgonian</name>
    <name type="synonym">Violescent sea-whip</name>
    <dbReference type="NCBI Taxonomy" id="317549"/>
    <lineage>
        <taxon>Eukaryota</taxon>
        <taxon>Metazoa</taxon>
        <taxon>Cnidaria</taxon>
        <taxon>Anthozoa</taxon>
        <taxon>Octocorallia</taxon>
        <taxon>Malacalcyonacea</taxon>
        <taxon>Plexauridae</taxon>
        <taxon>Paramuricea</taxon>
    </lineage>
</organism>
<dbReference type="OrthoDB" id="6781756at2759"/>
<dbReference type="AlphaFoldDB" id="A0A6S7FPF7"/>
<gene>
    <name evidence="1" type="ORF">PACLA_8A011116</name>
</gene>
<name>A0A6S7FPF7_PARCT</name>
<reference evidence="1" key="1">
    <citation type="submission" date="2020-04" db="EMBL/GenBank/DDBJ databases">
        <authorList>
            <person name="Alioto T."/>
            <person name="Alioto T."/>
            <person name="Gomez Garrido J."/>
        </authorList>
    </citation>
    <scope>NUCLEOTIDE SEQUENCE</scope>
    <source>
        <strain evidence="1">A484AB</strain>
    </source>
</reference>
<evidence type="ECO:0000313" key="1">
    <source>
        <dbReference type="EMBL" id="CAB3977756.1"/>
    </source>
</evidence>
<evidence type="ECO:0000313" key="2">
    <source>
        <dbReference type="Proteomes" id="UP001152795"/>
    </source>
</evidence>
<dbReference type="EMBL" id="CACRXK020000068">
    <property type="protein sequence ID" value="CAB3977756.1"/>
    <property type="molecule type" value="Genomic_DNA"/>
</dbReference>
<dbReference type="Proteomes" id="UP001152795">
    <property type="component" value="Unassembled WGS sequence"/>
</dbReference>
<protein>
    <submittedName>
        <fullName evidence="1">Uncharacterized protein</fullName>
    </submittedName>
</protein>
<accession>A0A6S7FPF7</accession>